<proteinExistence type="predicted"/>
<protein>
    <submittedName>
        <fullName evidence="1">Uncharacterized protein</fullName>
    </submittedName>
</protein>
<organism evidence="1 2">
    <name type="scientific">Dorea longicatena</name>
    <dbReference type="NCBI Taxonomy" id="88431"/>
    <lineage>
        <taxon>Bacteria</taxon>
        <taxon>Bacillati</taxon>
        <taxon>Bacillota</taxon>
        <taxon>Clostridia</taxon>
        <taxon>Lachnospirales</taxon>
        <taxon>Lachnospiraceae</taxon>
        <taxon>Dorea</taxon>
    </lineage>
</organism>
<dbReference type="AlphaFoldDB" id="A0A174B2B1"/>
<evidence type="ECO:0000313" key="2">
    <source>
        <dbReference type="Proteomes" id="UP000095439"/>
    </source>
</evidence>
<dbReference type="Proteomes" id="UP000095439">
    <property type="component" value="Unassembled WGS sequence"/>
</dbReference>
<dbReference type="RefSeq" id="WP_055181719.1">
    <property type="nucleotide sequence ID" value="NZ_CABIWY010000008.1"/>
</dbReference>
<accession>A0A174B2B1</accession>
<sequence>MKDLSRNVTLYCDVCGNDQFSTIDDIDCELKDAPDETKMQCSDCGKIFTKAELIELNQELIEANIEDIKKEAVKEFEKELSKVLKKWR</sequence>
<gene>
    <name evidence="1" type="ORF">ERS852423_01866</name>
</gene>
<name>A0A174B2B1_9FIRM</name>
<evidence type="ECO:0000313" key="1">
    <source>
        <dbReference type="EMBL" id="CUN95022.1"/>
    </source>
</evidence>
<reference evidence="1 2" key="1">
    <citation type="submission" date="2015-09" db="EMBL/GenBank/DDBJ databases">
        <authorList>
            <consortium name="Pathogen Informatics"/>
        </authorList>
    </citation>
    <scope>NUCLEOTIDE SEQUENCE [LARGE SCALE GENOMIC DNA]</scope>
    <source>
        <strain evidence="1 2">2789STDY5608866</strain>
    </source>
</reference>
<dbReference type="EMBL" id="CYYY01000008">
    <property type="protein sequence ID" value="CUN95022.1"/>
    <property type="molecule type" value="Genomic_DNA"/>
</dbReference>